<dbReference type="InterPro" id="IPR048279">
    <property type="entry name" value="MdtK-like"/>
</dbReference>
<reference evidence="11 12" key="1">
    <citation type="submission" date="2022-11" db="EMBL/GenBank/DDBJ databases">
        <title>Spartinivicinus poritis sp. nov., isolated from scleractinian coral Porites lutea.</title>
        <authorList>
            <person name="Zhang G."/>
            <person name="Cai L."/>
            <person name="Wei Q."/>
        </authorList>
    </citation>
    <scope>NUCLEOTIDE SEQUENCE [LARGE SCALE GENOMIC DNA]</scope>
    <source>
        <strain evidence="11 12">A2-2</strain>
    </source>
</reference>
<dbReference type="Pfam" id="PF01554">
    <property type="entry name" value="MatE"/>
    <property type="match status" value="2"/>
</dbReference>
<dbReference type="PANTHER" id="PTHR43298:SF2">
    <property type="entry name" value="FMN_FAD EXPORTER YEEO-RELATED"/>
    <property type="match status" value="1"/>
</dbReference>
<dbReference type="InterPro" id="IPR050222">
    <property type="entry name" value="MATE_MdtK"/>
</dbReference>
<evidence type="ECO:0000313" key="11">
    <source>
        <dbReference type="EMBL" id="MDE1460785.1"/>
    </source>
</evidence>
<gene>
    <name evidence="11" type="ORF">ORQ98_02270</name>
</gene>
<proteinExistence type="predicted"/>
<feature type="transmembrane region" description="Helical" evidence="10">
    <location>
        <begin position="127"/>
        <end position="145"/>
    </location>
</feature>
<comment type="subcellular location">
    <subcellularLocation>
        <location evidence="1">Cell inner membrane</location>
        <topology evidence="1">Multi-pass membrane protein</topology>
    </subcellularLocation>
</comment>
<dbReference type="NCBIfam" id="TIGR00797">
    <property type="entry name" value="matE"/>
    <property type="match status" value="1"/>
</dbReference>
<dbReference type="CDD" id="cd13133">
    <property type="entry name" value="MATE_like_7"/>
    <property type="match status" value="1"/>
</dbReference>
<name>A0ABT5U3J1_9GAMM</name>
<keyword evidence="6 10" id="KW-1133">Transmembrane helix</keyword>
<protein>
    <recommendedName>
        <fullName evidence="9">Multidrug-efflux transporter</fullName>
    </recommendedName>
</protein>
<keyword evidence="7" id="KW-0406">Ion transport</keyword>
<keyword evidence="8 10" id="KW-0472">Membrane</keyword>
<dbReference type="PIRSF" id="PIRSF006603">
    <property type="entry name" value="DinF"/>
    <property type="match status" value="1"/>
</dbReference>
<dbReference type="Proteomes" id="UP001528823">
    <property type="component" value="Unassembled WGS sequence"/>
</dbReference>
<evidence type="ECO:0000256" key="1">
    <source>
        <dbReference type="ARBA" id="ARBA00004429"/>
    </source>
</evidence>
<sequence>MSPSRLKALLALGLPIMGAMMSQSLLNLVDAAMVGSLGEVALAGVGFGSYVNFICVACLIGLSSGVQTLVARRVGEGAVKSTPSPVMAGLWLSLLVALPVSLLLFLLGPFFIHWLNADTTVAEAATPYFQARVLGMFGVALNFCFRGFWNGISQSMVYLQALLVMHVLNVVISYCLIFGVAGLPAMGVTGAGLGTTLSLYIGSAIYAWLCWRGRQGYHWQLRWPDPVAIRQIISLSWPHSLQQVLFALGVTVLFWIISLVGTHQLAVAHVLISLALFLILPGVGLGMAATSLVSQAIGRKAKEDAYQWGWDVVKVSAGILILLGAPFIIWPELILRIFLKAPEVIAMGVTPLQITGIMMVVDAAALVLSQALIGAGANKTVMAVNLSSQWLIFLPLAAIIGPFLGYGLVGIWCLQAFQRLMNSSIYGWIWYQRKWQKIRL</sequence>
<feature type="transmembrane region" description="Helical" evidence="10">
    <location>
        <begin position="187"/>
        <end position="209"/>
    </location>
</feature>
<feature type="transmembrane region" description="Helical" evidence="10">
    <location>
        <begin position="244"/>
        <end position="261"/>
    </location>
</feature>
<keyword evidence="12" id="KW-1185">Reference proteome</keyword>
<keyword evidence="2" id="KW-0813">Transport</keyword>
<evidence type="ECO:0000256" key="6">
    <source>
        <dbReference type="ARBA" id="ARBA00022989"/>
    </source>
</evidence>
<keyword evidence="3" id="KW-0050">Antiport</keyword>
<dbReference type="EMBL" id="JAPMOU010000002">
    <property type="protein sequence ID" value="MDE1460785.1"/>
    <property type="molecule type" value="Genomic_DNA"/>
</dbReference>
<feature type="transmembrane region" description="Helical" evidence="10">
    <location>
        <begin position="267"/>
        <end position="294"/>
    </location>
</feature>
<evidence type="ECO:0000256" key="9">
    <source>
        <dbReference type="ARBA" id="ARBA00031636"/>
    </source>
</evidence>
<evidence type="ECO:0000256" key="4">
    <source>
        <dbReference type="ARBA" id="ARBA00022475"/>
    </source>
</evidence>
<keyword evidence="4" id="KW-1003">Cell membrane</keyword>
<dbReference type="InterPro" id="IPR002528">
    <property type="entry name" value="MATE_fam"/>
</dbReference>
<dbReference type="PANTHER" id="PTHR43298">
    <property type="entry name" value="MULTIDRUG RESISTANCE PROTEIN NORM-RELATED"/>
    <property type="match status" value="1"/>
</dbReference>
<comment type="caution">
    <text evidence="11">The sequence shown here is derived from an EMBL/GenBank/DDBJ whole genome shotgun (WGS) entry which is preliminary data.</text>
</comment>
<evidence type="ECO:0000256" key="8">
    <source>
        <dbReference type="ARBA" id="ARBA00023136"/>
    </source>
</evidence>
<evidence type="ECO:0000256" key="10">
    <source>
        <dbReference type="SAM" id="Phobius"/>
    </source>
</evidence>
<feature type="transmembrane region" description="Helical" evidence="10">
    <location>
        <begin position="315"/>
        <end position="339"/>
    </location>
</feature>
<feature type="transmembrane region" description="Helical" evidence="10">
    <location>
        <begin position="90"/>
        <end position="115"/>
    </location>
</feature>
<feature type="transmembrane region" description="Helical" evidence="10">
    <location>
        <begin position="157"/>
        <end position="181"/>
    </location>
</feature>
<evidence type="ECO:0000256" key="2">
    <source>
        <dbReference type="ARBA" id="ARBA00022448"/>
    </source>
</evidence>
<feature type="transmembrane region" description="Helical" evidence="10">
    <location>
        <begin position="345"/>
        <end position="369"/>
    </location>
</feature>
<accession>A0ABT5U3J1</accession>
<dbReference type="RefSeq" id="WP_274687155.1">
    <property type="nucleotide sequence ID" value="NZ_JAPMOU010000002.1"/>
</dbReference>
<evidence type="ECO:0000256" key="3">
    <source>
        <dbReference type="ARBA" id="ARBA00022449"/>
    </source>
</evidence>
<evidence type="ECO:0000313" key="12">
    <source>
        <dbReference type="Proteomes" id="UP001528823"/>
    </source>
</evidence>
<evidence type="ECO:0000256" key="5">
    <source>
        <dbReference type="ARBA" id="ARBA00022692"/>
    </source>
</evidence>
<feature type="transmembrane region" description="Helical" evidence="10">
    <location>
        <begin position="390"/>
        <end position="412"/>
    </location>
</feature>
<keyword evidence="5 10" id="KW-0812">Transmembrane</keyword>
<organism evidence="11 12">
    <name type="scientific">Spartinivicinus poritis</name>
    <dbReference type="NCBI Taxonomy" id="2994640"/>
    <lineage>
        <taxon>Bacteria</taxon>
        <taxon>Pseudomonadati</taxon>
        <taxon>Pseudomonadota</taxon>
        <taxon>Gammaproteobacteria</taxon>
        <taxon>Oceanospirillales</taxon>
        <taxon>Zooshikellaceae</taxon>
        <taxon>Spartinivicinus</taxon>
    </lineage>
</organism>
<feature type="transmembrane region" description="Helical" evidence="10">
    <location>
        <begin position="47"/>
        <end position="70"/>
    </location>
</feature>
<evidence type="ECO:0000256" key="7">
    <source>
        <dbReference type="ARBA" id="ARBA00023065"/>
    </source>
</evidence>